<feature type="transmembrane region" description="Helical" evidence="1">
    <location>
        <begin position="30"/>
        <end position="52"/>
    </location>
</feature>
<name>A0A1S1PLB6_9ACTN</name>
<keyword evidence="1" id="KW-1133">Transmembrane helix</keyword>
<organism evidence="2 3">
    <name type="scientific">Parafrankia soli</name>
    <dbReference type="NCBI Taxonomy" id="2599596"/>
    <lineage>
        <taxon>Bacteria</taxon>
        <taxon>Bacillati</taxon>
        <taxon>Actinomycetota</taxon>
        <taxon>Actinomycetes</taxon>
        <taxon>Frankiales</taxon>
        <taxon>Frankiaceae</taxon>
        <taxon>Parafrankia</taxon>
    </lineage>
</organism>
<evidence type="ECO:0000313" key="3">
    <source>
        <dbReference type="Proteomes" id="UP000179769"/>
    </source>
</evidence>
<keyword evidence="3" id="KW-1185">Reference proteome</keyword>
<dbReference type="AlphaFoldDB" id="A0A1S1PLB6"/>
<dbReference type="RefSeq" id="WP_071066356.1">
    <property type="nucleotide sequence ID" value="NZ_MAXA01000253.1"/>
</dbReference>
<dbReference type="Proteomes" id="UP000179769">
    <property type="component" value="Unassembled WGS sequence"/>
</dbReference>
<comment type="caution">
    <text evidence="2">The sequence shown here is derived from an EMBL/GenBank/DDBJ whole genome shotgun (WGS) entry which is preliminary data.</text>
</comment>
<accession>A0A1S1PLB6</accession>
<evidence type="ECO:0000313" key="2">
    <source>
        <dbReference type="EMBL" id="OHV21472.1"/>
    </source>
</evidence>
<dbReference type="EMBL" id="MAXA01000253">
    <property type="protein sequence ID" value="OHV21472.1"/>
    <property type="molecule type" value="Genomic_DNA"/>
</dbReference>
<gene>
    <name evidence="2" type="ORF">BBK14_26550</name>
</gene>
<evidence type="ECO:0000256" key="1">
    <source>
        <dbReference type="SAM" id="Phobius"/>
    </source>
</evidence>
<protein>
    <submittedName>
        <fullName evidence="2">Uncharacterized protein</fullName>
    </submittedName>
</protein>
<sequence length="59" mass="6027">MKQTIGSESADKVGIIAPVQNRRARVANSFAIADIVTGAVLTVTSAIIWISVAASGGSR</sequence>
<keyword evidence="1" id="KW-0812">Transmembrane</keyword>
<keyword evidence="1" id="KW-0472">Membrane</keyword>
<reference evidence="3" key="1">
    <citation type="submission" date="2016-07" db="EMBL/GenBank/DDBJ databases">
        <title>Frankia sp. NRRL B-16219 Genome sequencing.</title>
        <authorList>
            <person name="Ghodhbane-Gtari F."/>
            <person name="Swanson E."/>
            <person name="Gueddou A."/>
            <person name="Louati M."/>
            <person name="Nouioui I."/>
            <person name="Hezbri K."/>
            <person name="Abebe-Akele F."/>
            <person name="Simpson S."/>
            <person name="Morris K."/>
            <person name="Thomas K."/>
            <person name="Gtari M."/>
            <person name="Tisa L.S."/>
        </authorList>
    </citation>
    <scope>NUCLEOTIDE SEQUENCE [LARGE SCALE GENOMIC DNA]</scope>
    <source>
        <strain evidence="3">NRRL B-16219</strain>
    </source>
</reference>
<proteinExistence type="predicted"/>